<protein>
    <submittedName>
        <fullName evidence="5">Magnesium chelatase</fullName>
    </submittedName>
</protein>
<dbReference type="InterPro" id="IPR001208">
    <property type="entry name" value="MCM_dom"/>
</dbReference>
<dbReference type="InterPro" id="IPR027417">
    <property type="entry name" value="P-loop_NTPase"/>
</dbReference>
<dbReference type="InterPro" id="IPR004482">
    <property type="entry name" value="Mg_chelat-rel"/>
</dbReference>
<dbReference type="PROSITE" id="PS50051">
    <property type="entry name" value="MCM_2"/>
    <property type="match status" value="1"/>
</dbReference>
<dbReference type="SMART" id="SM00382">
    <property type="entry name" value="AAA"/>
    <property type="match status" value="1"/>
</dbReference>
<feature type="domain" description="MCM C-terminal AAA(+) ATPase" evidence="4">
    <location>
        <begin position="305"/>
        <end position="363"/>
    </location>
</feature>
<dbReference type="PANTHER" id="PTHR32039:SF7">
    <property type="entry name" value="COMPETENCE PROTEIN COMM"/>
    <property type="match status" value="1"/>
</dbReference>
<organism evidence="5 6">
    <name type="scientific">Candidatus Yonathbacteria bacterium CG_4_9_14_0_8_um_filter_46_47</name>
    <dbReference type="NCBI Taxonomy" id="1975106"/>
    <lineage>
        <taxon>Bacteria</taxon>
        <taxon>Candidatus Yonathiibacteriota</taxon>
    </lineage>
</organism>
<evidence type="ECO:0000256" key="2">
    <source>
        <dbReference type="ARBA" id="ARBA00022741"/>
    </source>
</evidence>
<dbReference type="AlphaFoldDB" id="A0A2M8D5Q0"/>
<gene>
    <name evidence="5" type="ORF">CO088_04270</name>
</gene>
<dbReference type="Proteomes" id="UP000229236">
    <property type="component" value="Unassembled WGS sequence"/>
</dbReference>
<dbReference type="InterPro" id="IPR000523">
    <property type="entry name" value="Mg_chelatse_chII-like_cat_dom"/>
</dbReference>
<comment type="caution">
    <text evidence="5">The sequence shown here is derived from an EMBL/GenBank/DDBJ whole genome shotgun (WGS) entry which is preliminary data.</text>
</comment>
<dbReference type="Pfam" id="PF13541">
    <property type="entry name" value="ChlI"/>
    <property type="match status" value="1"/>
</dbReference>
<evidence type="ECO:0000256" key="1">
    <source>
        <dbReference type="ARBA" id="ARBA00006354"/>
    </source>
</evidence>
<sequence length="522" mass="57186">MSFSKVYSAQTTGIGARIIDVEVDTTRGLNSFMVVGLPDKAVEESRDRMSAAIKNSGFDSPKSKNQKTVISLAPADIKKEGPLFDLPMSLAYLLSSEDLKFNPKDKVFLGELSLDGNLRPIKGALPITIAAKRAGFTEIFLPRENAKEAALVEGISVYGCATLRELVDHLDTRKKTKGEKEGGETHFTIAPQEKTEIIYAENETDIDFADVKGQESAKRGLEIAAAGKHNVALFGPPGVGKTMLAKAFSHILPPLSFDEIIEATGIHSIAGSLREGLVTTPPLRSPHHTSSHVALIGGGTIPKPGEVTLAHHGVLFLDEFPEFDRRVIEALRQPLEDGTVSISRARGSEIFPARFILIAAMNPCPCGNYGSQKECVCTATSLIRYQRKVSGPIADRIDMWLETGQIDHEKLSSGTEGDVERTNRIKGRVTNARARQEKRFKKHQRAMRTNSEMGAKDIAEIVTLDEKTKETLNAAAKRMDLSPRAYHKVIKLARTIADLADSDEVDQSHILEALQYRPEKID</sequence>
<proteinExistence type="inferred from homology"/>
<name>A0A2M8D5Q0_9BACT</name>
<dbReference type="PRINTS" id="PR00830">
    <property type="entry name" value="ENDOLAPTASE"/>
</dbReference>
<dbReference type="SUPFAM" id="SSF52540">
    <property type="entry name" value="P-loop containing nucleoside triphosphate hydrolases"/>
    <property type="match status" value="1"/>
</dbReference>
<evidence type="ECO:0000256" key="3">
    <source>
        <dbReference type="ARBA" id="ARBA00022840"/>
    </source>
</evidence>
<comment type="similarity">
    <text evidence="1">Belongs to the Mg-chelatase subunits D/I family. ComM subfamily.</text>
</comment>
<dbReference type="NCBIfam" id="TIGR00368">
    <property type="entry name" value="YifB family Mg chelatase-like AAA ATPase"/>
    <property type="match status" value="1"/>
</dbReference>
<evidence type="ECO:0000259" key="4">
    <source>
        <dbReference type="PROSITE" id="PS50051"/>
    </source>
</evidence>
<dbReference type="InterPro" id="IPR020568">
    <property type="entry name" value="Ribosomal_Su5_D2-typ_SF"/>
</dbReference>
<dbReference type="Pfam" id="PF01078">
    <property type="entry name" value="Mg_chelatase"/>
    <property type="match status" value="1"/>
</dbReference>
<evidence type="ECO:0000313" key="6">
    <source>
        <dbReference type="Proteomes" id="UP000229236"/>
    </source>
</evidence>
<dbReference type="SUPFAM" id="SSF54211">
    <property type="entry name" value="Ribosomal protein S5 domain 2-like"/>
    <property type="match status" value="1"/>
</dbReference>
<reference evidence="6" key="1">
    <citation type="submission" date="2017-09" db="EMBL/GenBank/DDBJ databases">
        <title>Depth-based differentiation of microbial function through sediment-hosted aquifers and enrichment of novel symbionts in the deep terrestrial subsurface.</title>
        <authorList>
            <person name="Probst A.J."/>
            <person name="Ladd B."/>
            <person name="Jarett J.K."/>
            <person name="Geller-Mcgrath D.E."/>
            <person name="Sieber C.M.K."/>
            <person name="Emerson J.B."/>
            <person name="Anantharaman K."/>
            <person name="Thomas B.C."/>
            <person name="Malmstrom R."/>
            <person name="Stieglmeier M."/>
            <person name="Klingl A."/>
            <person name="Woyke T."/>
            <person name="Ryan C.M."/>
            <person name="Banfield J.F."/>
        </authorList>
    </citation>
    <scope>NUCLEOTIDE SEQUENCE [LARGE SCALE GENOMIC DNA]</scope>
</reference>
<dbReference type="InterPro" id="IPR014721">
    <property type="entry name" value="Ribsml_uS5_D2-typ_fold_subgr"/>
</dbReference>
<dbReference type="PANTHER" id="PTHR32039">
    <property type="entry name" value="MAGNESIUM-CHELATASE SUBUNIT CHLI"/>
    <property type="match status" value="1"/>
</dbReference>
<dbReference type="InterPro" id="IPR045006">
    <property type="entry name" value="CHLI-like"/>
</dbReference>
<dbReference type="InterPro" id="IPR025158">
    <property type="entry name" value="Mg_chelat-rel_C"/>
</dbReference>
<evidence type="ECO:0000313" key="5">
    <source>
        <dbReference type="EMBL" id="PJB81908.1"/>
    </source>
</evidence>
<dbReference type="Pfam" id="PF13335">
    <property type="entry name" value="Mg_chelatase_C"/>
    <property type="match status" value="1"/>
</dbReference>
<dbReference type="Gene3D" id="3.30.230.10">
    <property type="match status" value="1"/>
</dbReference>
<dbReference type="GO" id="GO:0005524">
    <property type="term" value="F:ATP binding"/>
    <property type="evidence" value="ECO:0007669"/>
    <property type="project" value="UniProtKB-KW"/>
</dbReference>
<accession>A0A2M8D5Q0</accession>
<dbReference type="Gene3D" id="3.40.50.300">
    <property type="entry name" value="P-loop containing nucleotide triphosphate hydrolases"/>
    <property type="match status" value="1"/>
</dbReference>
<dbReference type="GO" id="GO:0003677">
    <property type="term" value="F:DNA binding"/>
    <property type="evidence" value="ECO:0007669"/>
    <property type="project" value="InterPro"/>
</dbReference>
<keyword evidence="3" id="KW-0067">ATP-binding</keyword>
<keyword evidence="2" id="KW-0547">Nucleotide-binding</keyword>
<dbReference type="InterPro" id="IPR003593">
    <property type="entry name" value="AAA+_ATPase"/>
</dbReference>
<dbReference type="EMBL" id="PFTM01000069">
    <property type="protein sequence ID" value="PJB81908.1"/>
    <property type="molecule type" value="Genomic_DNA"/>
</dbReference>